<protein>
    <submittedName>
        <fullName evidence="2">Uncharacterized protein</fullName>
    </submittedName>
</protein>
<organism evidence="2 6">
    <name type="scientific">Rotaria magnacalcarata</name>
    <dbReference type="NCBI Taxonomy" id="392030"/>
    <lineage>
        <taxon>Eukaryota</taxon>
        <taxon>Metazoa</taxon>
        <taxon>Spiralia</taxon>
        <taxon>Gnathifera</taxon>
        <taxon>Rotifera</taxon>
        <taxon>Eurotatoria</taxon>
        <taxon>Bdelloidea</taxon>
        <taxon>Philodinida</taxon>
        <taxon>Philodinidae</taxon>
        <taxon>Rotaria</taxon>
    </lineage>
</organism>
<feature type="coiled-coil region" evidence="1">
    <location>
        <begin position="44"/>
        <end position="157"/>
    </location>
</feature>
<evidence type="ECO:0000313" key="5">
    <source>
        <dbReference type="EMBL" id="CAF4159748.1"/>
    </source>
</evidence>
<sequence length="177" mass="20849">MLATIVYSLTADQINLHDSCAKRGKNGGIFFCNGCQRTLCFKHVNEHRDEIEKQFEDLVNQKNQIENDISIRDDSQYLFNEIEQWKRENIEQIKKIAKQDLRKLNDESKEILLKNCQELKENLCLLKESEDSSEIKLIKLSNKLNSLKKQINSFELVESSNSIFVEVEKKKEMKFFK</sequence>
<keyword evidence="7" id="KW-1185">Reference proteome</keyword>
<dbReference type="Proteomes" id="UP000663887">
    <property type="component" value="Unassembled WGS sequence"/>
</dbReference>
<gene>
    <name evidence="4" type="ORF">OVN521_LOCUS23100</name>
    <name evidence="5" type="ORF">UXM345_LOCUS25619</name>
    <name evidence="2" type="ORF">WKI299_LOCUS24635</name>
    <name evidence="3" type="ORF">XDN619_LOCUS30429</name>
</gene>
<dbReference type="Proteomes" id="UP000663856">
    <property type="component" value="Unassembled WGS sequence"/>
</dbReference>
<evidence type="ECO:0000313" key="7">
    <source>
        <dbReference type="Proteomes" id="UP000663866"/>
    </source>
</evidence>
<evidence type="ECO:0000313" key="4">
    <source>
        <dbReference type="EMBL" id="CAF4141576.1"/>
    </source>
</evidence>
<evidence type="ECO:0000256" key="1">
    <source>
        <dbReference type="SAM" id="Coils"/>
    </source>
</evidence>
<evidence type="ECO:0000313" key="3">
    <source>
        <dbReference type="EMBL" id="CAF2161027.1"/>
    </source>
</evidence>
<proteinExistence type="predicted"/>
<dbReference type="Proteomes" id="UP000663866">
    <property type="component" value="Unassembled WGS sequence"/>
</dbReference>
<evidence type="ECO:0000313" key="2">
    <source>
        <dbReference type="EMBL" id="CAF2122331.1"/>
    </source>
</evidence>
<keyword evidence="1" id="KW-0175">Coiled coil</keyword>
<name>A0A816V4D9_9BILA</name>
<dbReference type="Proteomes" id="UP000663842">
    <property type="component" value="Unassembled WGS sequence"/>
</dbReference>
<dbReference type="EMBL" id="CAJOBF010004982">
    <property type="protein sequence ID" value="CAF4159748.1"/>
    <property type="molecule type" value="Genomic_DNA"/>
</dbReference>
<evidence type="ECO:0000313" key="6">
    <source>
        <dbReference type="Proteomes" id="UP000663856"/>
    </source>
</evidence>
<dbReference type="EMBL" id="CAJOBG010005155">
    <property type="protein sequence ID" value="CAF4141576.1"/>
    <property type="molecule type" value="Genomic_DNA"/>
</dbReference>
<dbReference type="AlphaFoldDB" id="A0A816V4D9"/>
<reference evidence="2" key="1">
    <citation type="submission" date="2021-02" db="EMBL/GenBank/DDBJ databases">
        <authorList>
            <person name="Nowell W R."/>
        </authorList>
    </citation>
    <scope>NUCLEOTIDE SEQUENCE</scope>
</reference>
<dbReference type="EMBL" id="CAJNRG010015041">
    <property type="protein sequence ID" value="CAF2161027.1"/>
    <property type="molecule type" value="Genomic_DNA"/>
</dbReference>
<accession>A0A816V4D9</accession>
<dbReference type="EMBL" id="CAJNRF010010602">
    <property type="protein sequence ID" value="CAF2122331.1"/>
    <property type="molecule type" value="Genomic_DNA"/>
</dbReference>
<comment type="caution">
    <text evidence="2">The sequence shown here is derived from an EMBL/GenBank/DDBJ whole genome shotgun (WGS) entry which is preliminary data.</text>
</comment>